<reference evidence="3" key="1">
    <citation type="submission" date="2014-03" db="EMBL/GenBank/DDBJ databases">
        <title>The Genome Sequence of Puccinia striiformis f. sp. tritici PST-78.</title>
        <authorList>
            <consortium name="The Broad Institute Genome Sequencing Platform"/>
            <person name="Cuomo C."/>
            <person name="Hulbert S."/>
            <person name="Chen X."/>
            <person name="Walker B."/>
            <person name="Young S.K."/>
            <person name="Zeng Q."/>
            <person name="Gargeya S."/>
            <person name="Fitzgerald M."/>
            <person name="Haas B."/>
            <person name="Abouelleil A."/>
            <person name="Alvarado L."/>
            <person name="Arachchi H.M."/>
            <person name="Berlin A.M."/>
            <person name="Chapman S.B."/>
            <person name="Goldberg J."/>
            <person name="Griggs A."/>
            <person name="Gujja S."/>
            <person name="Hansen M."/>
            <person name="Howarth C."/>
            <person name="Imamovic A."/>
            <person name="Larimer J."/>
            <person name="McCowan C."/>
            <person name="Montmayeur A."/>
            <person name="Murphy C."/>
            <person name="Neiman D."/>
            <person name="Pearson M."/>
            <person name="Priest M."/>
            <person name="Roberts A."/>
            <person name="Saif S."/>
            <person name="Shea T."/>
            <person name="Sisk P."/>
            <person name="Sykes S."/>
            <person name="Wortman J."/>
            <person name="Nusbaum C."/>
            <person name="Birren B."/>
        </authorList>
    </citation>
    <scope>NUCLEOTIDE SEQUENCE [LARGE SCALE GENOMIC DNA]</scope>
    <source>
        <strain evidence="3">race PST-78</strain>
    </source>
</reference>
<dbReference type="Proteomes" id="UP000054564">
    <property type="component" value="Unassembled WGS sequence"/>
</dbReference>
<dbReference type="EMBL" id="AJIL01000148">
    <property type="protein sequence ID" value="KNE92997.1"/>
    <property type="molecule type" value="Genomic_DNA"/>
</dbReference>
<name>A0A0L0V138_9BASI</name>
<feature type="region of interest" description="Disordered" evidence="1">
    <location>
        <begin position="363"/>
        <end position="405"/>
    </location>
</feature>
<protein>
    <submittedName>
        <fullName evidence="2">Uncharacterized protein</fullName>
    </submittedName>
</protein>
<keyword evidence="3" id="KW-1185">Reference proteome</keyword>
<evidence type="ECO:0000313" key="3">
    <source>
        <dbReference type="Proteomes" id="UP000054564"/>
    </source>
</evidence>
<dbReference type="AlphaFoldDB" id="A0A0L0V138"/>
<sequence>MPAHIKTMTCPGLGGHCLGKVSHHQCEDAAIRIDEHFRGFGLLRHKGCHNHPWPEAKKPDQIALAKFATTVENDPKAGAFKLKLGKQINKEGEAFESVTTLHQAFHNKDCVAYHRRRILVGMGLTPDKNGGGIGDKFILDMFGWSNKGLLVTSSSFMPGEEHFSFQTPWMAEPLVARDQNNKLYSGSFLLDVTFNQPISQNSLREFFKQFFRVTMTHAEQDAMACQVVDFSVAQTDGFVTVILGHEEEPFRKACMDLLELVTPDGPTHEQKIDVIYRQFPKKTAPMGSQTLLMVRHEPGVVFLLFSPLTPASSCVHHSDGKNCLLVGMVELFSFVYSLEEDWNAVMKGVAICYGSKPPKDIGQSMGLAPKRKRNHQAPSDGRPPDTSDALAEVPGKQSKLGRPRYSANFDKNQHSTYPLYRLITKISHQANRCWMAAGLEGLYALFSPLWLRGINSRGQDLFSFLVNHFNS</sequence>
<evidence type="ECO:0000313" key="2">
    <source>
        <dbReference type="EMBL" id="KNE92997.1"/>
    </source>
</evidence>
<proteinExistence type="predicted"/>
<organism evidence="2 3">
    <name type="scientific">Puccinia striiformis f. sp. tritici PST-78</name>
    <dbReference type="NCBI Taxonomy" id="1165861"/>
    <lineage>
        <taxon>Eukaryota</taxon>
        <taxon>Fungi</taxon>
        <taxon>Dikarya</taxon>
        <taxon>Basidiomycota</taxon>
        <taxon>Pucciniomycotina</taxon>
        <taxon>Pucciniomycetes</taxon>
        <taxon>Pucciniales</taxon>
        <taxon>Pucciniaceae</taxon>
        <taxon>Puccinia</taxon>
    </lineage>
</organism>
<dbReference type="OrthoDB" id="2506334at2759"/>
<accession>A0A0L0V138</accession>
<comment type="caution">
    <text evidence="2">The sequence shown here is derived from an EMBL/GenBank/DDBJ whole genome shotgun (WGS) entry which is preliminary data.</text>
</comment>
<evidence type="ECO:0000256" key="1">
    <source>
        <dbReference type="SAM" id="MobiDB-lite"/>
    </source>
</evidence>
<gene>
    <name evidence="2" type="ORF">PSTG_13633</name>
</gene>